<feature type="coiled-coil region" evidence="2">
    <location>
        <begin position="72"/>
        <end position="103"/>
    </location>
</feature>
<protein>
    <submittedName>
        <fullName evidence="4">Uncharacterized protein</fullName>
    </submittedName>
</protein>
<evidence type="ECO:0000313" key="5">
    <source>
        <dbReference type="Proteomes" id="UP000410492"/>
    </source>
</evidence>
<dbReference type="EMBL" id="CAACVG010002468">
    <property type="protein sequence ID" value="VEN36483.1"/>
    <property type="molecule type" value="Genomic_DNA"/>
</dbReference>
<reference evidence="4 5" key="1">
    <citation type="submission" date="2019-01" db="EMBL/GenBank/DDBJ databases">
        <authorList>
            <person name="Sayadi A."/>
        </authorList>
    </citation>
    <scope>NUCLEOTIDE SEQUENCE [LARGE SCALE GENOMIC DNA]</scope>
</reference>
<evidence type="ECO:0000313" key="4">
    <source>
        <dbReference type="EMBL" id="VEN36483.1"/>
    </source>
</evidence>
<feature type="coiled-coil region" evidence="2">
    <location>
        <begin position="1103"/>
        <end position="1239"/>
    </location>
</feature>
<organism evidence="4 5">
    <name type="scientific">Callosobruchus maculatus</name>
    <name type="common">Southern cowpea weevil</name>
    <name type="synonym">Pulse bruchid</name>
    <dbReference type="NCBI Taxonomy" id="64391"/>
    <lineage>
        <taxon>Eukaryota</taxon>
        <taxon>Metazoa</taxon>
        <taxon>Ecdysozoa</taxon>
        <taxon>Arthropoda</taxon>
        <taxon>Hexapoda</taxon>
        <taxon>Insecta</taxon>
        <taxon>Pterygota</taxon>
        <taxon>Neoptera</taxon>
        <taxon>Endopterygota</taxon>
        <taxon>Coleoptera</taxon>
        <taxon>Polyphaga</taxon>
        <taxon>Cucujiformia</taxon>
        <taxon>Chrysomeloidea</taxon>
        <taxon>Chrysomelidae</taxon>
        <taxon>Bruchinae</taxon>
        <taxon>Bruchini</taxon>
        <taxon>Callosobruchus</taxon>
    </lineage>
</organism>
<accession>A0A653BLK8</accession>
<gene>
    <name evidence="4" type="ORF">CALMAC_LOCUS2095</name>
</gene>
<feature type="compositionally biased region" description="Basic and acidic residues" evidence="3">
    <location>
        <begin position="1332"/>
        <end position="1349"/>
    </location>
</feature>
<dbReference type="OrthoDB" id="6350415at2759"/>
<feature type="coiled-coil region" evidence="2">
    <location>
        <begin position="612"/>
        <end position="646"/>
    </location>
</feature>
<keyword evidence="5" id="KW-1185">Reference proteome</keyword>
<feature type="coiled-coil region" evidence="2">
    <location>
        <begin position="189"/>
        <end position="517"/>
    </location>
</feature>
<proteinExistence type="predicted"/>
<keyword evidence="1 2" id="KW-0175">Coiled coil</keyword>
<evidence type="ECO:0000256" key="2">
    <source>
        <dbReference type="SAM" id="Coils"/>
    </source>
</evidence>
<sequence length="1694" mass="197772">MCTMNPALSQGGTPFGPDGCQVPVGNGICGETRTLDIVNEFRRLYEEKLQQIDANGGGDFLQEKVRLQQEWIGDLTCQNEMLIKAVEDLEREAAERVQMLEQKLQSSAKCLCEVIMRYREYDLPNGILEEHLERLYHLENDQKNLLEFIRRIREENQWNVIGLTFFDIDPMDLVKYQPSKQRFLVSDTTAKAQESLAAKDRKINELQKSLDYLKSFGDIKSISGDLVKKKQECEALKKRMEETEHMQTDEITLKNDKIAQLKNECKLLEEKVNHADEQVAFRDNIIKDLRKEVKLLQQELRDKSVLKQKCKQCEQGCMNLMEENHALKEEIQGFGKERENNEKKCRCILEENDQLKCQIRELLQNLEILDKDKAKNVDNFKVKMESLANDNKKLTDEMVSLNHENRNLLKTIDDLNNRLNLTIKVTQDEIVDLNKTIQDLQETLQRTKQLQEEEEKVKSTEIDRLNCLVSELRRCLRNSEEKDSRKTQEIQHLNKVVKQLVGNLKEIEEKMESAGKVCRICKGRAKVGFSENAKVQTEPDEGQRELLQKRDDIIQMQSEALSDMECRLNSTDCKETINELNEIIKKRDDIIRLQNDTLSAIQQELETTKGLHQQAKLDIQTYLNESETLKNEVKELQCALEDSRRKALDLHQLLKDRDEFIKSQNQIACSLHRELDALKAKLLESSSENSKNLTDMRTFQKCTCELAETFQCLETKSKCVSDALQERDDMIKLQTNLLNELQDQLESLTIKQSEPKSREQKHLEEIDMLKSSLGNRDREIELHTSTVKSLELELQTLRDTEYALKMEKVRFVDEIKHLKDEINHLKLISEDAEGRANNFQGAVDLYLNTINVLEASVDKYKMEISQQKATIVNLQEALVMAKREFDVAKQKTEESDSEHVEIISNCISLLLDICSEKEVLREEHFSMSKGYKNLQDINLDIEIDHCNSLQDMNILEEKVVKYQIMMKDYEAEKQKYKTEIKRLTKQKRCYEEVVVYFKEEMQLMADQLYNLQEMLTLSHETAQEESCKLYEAFINVQSTNEKLCCQLSAAEQKVLEEYQRNQLNAAKVSDLERLVSQKELDLGRHDHAIRSIRETLQCSLQQNEELHQTIVSLNETIAQLQHAIKKYEVDNCRSRENTSHCQAQINACKEKLKDLKCALDEKTQELCKLEMAYNSQNRCLRSAQAELQEMKEREKGRQCEIKCVVRDLKKQLEKSELKIKDLENEKNKLQQQLGSAARKDAVKDVELKRYRKVVGDLKKTLVDLNRSLTKKNFQCNNAECIKKKEKNDTTDLDDVCLNCPCEVEFYQGIVETLKKTVIDLKNKLTETQTRNEQLERDNNEKEAQQQEKDREYRKLRELLDEKMKKAQLEESRYLELAAQFQKEMSCMRRELELKTMQLDDVKKSCQEINSSRCLQLACAQEEVNNLKDELNNLLRKHCALNVENERLHSQSARMQNTVSTLEEKSQLLKGQLEQYLSELQIVQTEKESLVQKNRELLSDLRSLQCSYSAVDKRQSSIAESVKSLEIELEKVKCNRDEICMESKNIVGYFRDWLQEQKKINKYVTSREKNYWQNIEKMKEEYTDQCCRPVPPRTCRFNLPPCKKNVYPPPPRCHSSWSLGSQGTASMHESPCVSPCPNEESDWYSSTFRNDSEEEGEEDWVSKVEDLAAQVRRTNRIWKTKMESTEYAVCRDPNK</sequence>
<feature type="coiled-coil region" evidence="2">
    <location>
        <begin position="780"/>
        <end position="891"/>
    </location>
</feature>
<evidence type="ECO:0000256" key="3">
    <source>
        <dbReference type="SAM" id="MobiDB-lite"/>
    </source>
</evidence>
<dbReference type="GO" id="GO:0005856">
    <property type="term" value="C:cytoskeleton"/>
    <property type="evidence" value="ECO:0007669"/>
    <property type="project" value="TreeGrafter"/>
</dbReference>
<dbReference type="PANTHER" id="PTHR32083">
    <property type="entry name" value="CILIA AND FLAGELLA-ASSOCIATED PROTEIN 58-RELATED"/>
    <property type="match status" value="1"/>
</dbReference>
<name>A0A653BLK8_CALMS</name>
<dbReference type="Proteomes" id="UP000410492">
    <property type="component" value="Unassembled WGS sequence"/>
</dbReference>
<evidence type="ECO:0000256" key="1">
    <source>
        <dbReference type="ARBA" id="ARBA00023054"/>
    </source>
</evidence>
<feature type="coiled-coil region" evidence="2">
    <location>
        <begin position="1416"/>
        <end position="1541"/>
    </location>
</feature>
<feature type="region of interest" description="Disordered" evidence="3">
    <location>
        <begin position="1329"/>
        <end position="1349"/>
    </location>
</feature>
<feature type="coiled-coil region" evidence="2">
    <location>
        <begin position="952"/>
        <end position="993"/>
    </location>
</feature>
<dbReference type="PANTHER" id="PTHR32083:SF48">
    <property type="entry name" value="TRANS-GOLGI NETWORK-LOCALIZED SYP41-INTERACTING PROTEIN 1"/>
    <property type="match status" value="1"/>
</dbReference>